<dbReference type="SUPFAM" id="SSF46934">
    <property type="entry name" value="UBA-like"/>
    <property type="match status" value="1"/>
</dbReference>
<organism evidence="8 9">
    <name type="scientific">Protomyces lactucae-debilis</name>
    <dbReference type="NCBI Taxonomy" id="2754530"/>
    <lineage>
        <taxon>Eukaryota</taxon>
        <taxon>Fungi</taxon>
        <taxon>Dikarya</taxon>
        <taxon>Ascomycota</taxon>
        <taxon>Taphrinomycotina</taxon>
        <taxon>Taphrinomycetes</taxon>
        <taxon>Taphrinales</taxon>
        <taxon>Protomycetaceae</taxon>
        <taxon>Protomyces</taxon>
    </lineage>
</organism>
<dbReference type="Gene3D" id="1.10.8.10">
    <property type="entry name" value="DNA helicase RuvA subunit, C-terminal domain"/>
    <property type="match status" value="1"/>
</dbReference>
<dbReference type="AlphaFoldDB" id="A0A1Y2FHV5"/>
<comment type="caution">
    <text evidence="8">The sequence shown here is derived from an EMBL/GenBank/DDBJ whole genome shotgun (WGS) entry which is preliminary data.</text>
</comment>
<reference evidence="8 9" key="1">
    <citation type="submission" date="2016-07" db="EMBL/GenBank/DDBJ databases">
        <title>Pervasive Adenine N6-methylation of Active Genes in Fungi.</title>
        <authorList>
            <consortium name="DOE Joint Genome Institute"/>
            <person name="Mondo S.J."/>
            <person name="Dannebaum R.O."/>
            <person name="Kuo R.C."/>
            <person name="Labutti K."/>
            <person name="Haridas S."/>
            <person name="Kuo A."/>
            <person name="Salamov A."/>
            <person name="Ahrendt S.R."/>
            <person name="Lipzen A."/>
            <person name="Sullivan W."/>
            <person name="Andreopoulos W.B."/>
            <person name="Clum A."/>
            <person name="Lindquist E."/>
            <person name="Daum C."/>
            <person name="Ramamoorthy G.K."/>
            <person name="Gryganskyi A."/>
            <person name="Culley D."/>
            <person name="Magnuson J.K."/>
            <person name="James T.Y."/>
            <person name="O'Malley M.A."/>
            <person name="Stajich J.E."/>
            <person name="Spatafora J.W."/>
            <person name="Visel A."/>
            <person name="Grigoriev I.V."/>
        </authorList>
    </citation>
    <scope>NUCLEOTIDE SEQUENCE [LARGE SCALE GENOMIC DNA]</scope>
    <source>
        <strain evidence="8 9">12-1054</strain>
    </source>
</reference>
<evidence type="ECO:0000256" key="1">
    <source>
        <dbReference type="ARBA" id="ARBA00004141"/>
    </source>
</evidence>
<accession>A0A1Y2FHV5</accession>
<dbReference type="STRING" id="56484.A0A1Y2FHV5"/>
<evidence type="ECO:0000259" key="7">
    <source>
        <dbReference type="SMART" id="SM00165"/>
    </source>
</evidence>
<keyword evidence="2 6" id="KW-0812">Transmembrane</keyword>
<dbReference type="Proteomes" id="UP000193685">
    <property type="component" value="Unassembled WGS sequence"/>
</dbReference>
<dbReference type="InterPro" id="IPR009060">
    <property type="entry name" value="UBA-like_sf"/>
</dbReference>
<dbReference type="EMBL" id="MCFI01000008">
    <property type="protein sequence ID" value="ORY83187.1"/>
    <property type="molecule type" value="Genomic_DNA"/>
</dbReference>
<keyword evidence="9" id="KW-1185">Reference proteome</keyword>
<feature type="domain" description="UBA" evidence="7">
    <location>
        <begin position="285"/>
        <end position="323"/>
    </location>
</feature>
<evidence type="ECO:0000256" key="2">
    <source>
        <dbReference type="ARBA" id="ARBA00022692"/>
    </source>
</evidence>
<dbReference type="RefSeq" id="XP_040725768.1">
    <property type="nucleotide sequence ID" value="XM_040866893.1"/>
</dbReference>
<feature type="transmembrane region" description="Helical" evidence="6">
    <location>
        <begin position="90"/>
        <end position="111"/>
    </location>
</feature>
<dbReference type="PANTHER" id="PTHR43066">
    <property type="entry name" value="RHOMBOID-RELATED PROTEIN"/>
    <property type="match status" value="1"/>
</dbReference>
<feature type="transmembrane region" description="Helical" evidence="6">
    <location>
        <begin position="61"/>
        <end position="78"/>
    </location>
</feature>
<dbReference type="GeneID" id="63783492"/>
<name>A0A1Y2FHV5_PROLT</name>
<feature type="region of interest" description="Disordered" evidence="5">
    <location>
        <begin position="235"/>
        <end position="254"/>
    </location>
</feature>
<dbReference type="GO" id="GO:0016020">
    <property type="term" value="C:membrane"/>
    <property type="evidence" value="ECO:0007669"/>
    <property type="project" value="UniProtKB-SubCell"/>
</dbReference>
<keyword evidence="4 6" id="KW-0472">Membrane</keyword>
<evidence type="ECO:0000256" key="6">
    <source>
        <dbReference type="SAM" id="Phobius"/>
    </source>
</evidence>
<dbReference type="SUPFAM" id="SSF144091">
    <property type="entry name" value="Rhomboid-like"/>
    <property type="match status" value="1"/>
</dbReference>
<evidence type="ECO:0000256" key="4">
    <source>
        <dbReference type="ARBA" id="ARBA00023136"/>
    </source>
</evidence>
<dbReference type="OMA" id="NYQDHRP"/>
<dbReference type="InterPro" id="IPR035952">
    <property type="entry name" value="Rhomboid-like_sf"/>
</dbReference>
<evidence type="ECO:0000313" key="9">
    <source>
        <dbReference type="Proteomes" id="UP000193685"/>
    </source>
</evidence>
<comment type="subcellular location">
    <subcellularLocation>
        <location evidence="1">Membrane</location>
        <topology evidence="1">Multi-pass membrane protein</topology>
    </subcellularLocation>
</comment>
<evidence type="ECO:0000313" key="8">
    <source>
        <dbReference type="EMBL" id="ORY83187.1"/>
    </source>
</evidence>
<proteinExistence type="predicted"/>
<keyword evidence="3 6" id="KW-1133">Transmembrane helix</keyword>
<dbReference type="InterPro" id="IPR015940">
    <property type="entry name" value="UBA"/>
</dbReference>
<gene>
    <name evidence="8" type="ORF">BCR37DRAFT_298217</name>
</gene>
<dbReference type="PANTHER" id="PTHR43066:SF21">
    <property type="entry name" value="UBIQUITIN-ASSOCIATED DOMAIN-CONTAINING PROTEIN 2"/>
    <property type="match status" value="1"/>
</dbReference>
<evidence type="ECO:0000256" key="3">
    <source>
        <dbReference type="ARBA" id="ARBA00022989"/>
    </source>
</evidence>
<dbReference type="SMART" id="SM00165">
    <property type="entry name" value="UBA"/>
    <property type="match status" value="1"/>
</dbReference>
<dbReference type="OrthoDB" id="272778at2759"/>
<sequence>MLTATPSGLRNTPFTKLVLGGILVNSTVASILDVKHLFHIQLVPHILGQSQFWRIAVWQGLYANAGEVLFGAIALYNLRILERLMGTRRFASCFTLCFSLTSILAPLALFLCRATFSSRFNILSSGMTATLFALLFQYHTLVPPSYTIHPTGARQSQWQLSDKVFLFAIAAQLATSQFPGSLVAATTGWLVGACVHSSATLARFRLPSILTRWLEQPARTTTARPNTQTIQEFRPRERTGETTHTQEAAMRPSRVAGSMGEALGAFAGAATGTSGDEGRELRPAAQHDVETLMSMMGISRLEAVQALGLAGNSLERAVENLLQG</sequence>
<dbReference type="GO" id="GO:0004252">
    <property type="term" value="F:serine-type endopeptidase activity"/>
    <property type="evidence" value="ECO:0007669"/>
    <property type="project" value="TreeGrafter"/>
</dbReference>
<protein>
    <recommendedName>
        <fullName evidence="7">UBA domain-containing protein</fullName>
    </recommendedName>
</protein>
<evidence type="ECO:0000256" key="5">
    <source>
        <dbReference type="SAM" id="MobiDB-lite"/>
    </source>
</evidence>